<dbReference type="InterPro" id="IPR029063">
    <property type="entry name" value="SAM-dependent_MTases_sf"/>
</dbReference>
<dbReference type="VEuPathDB" id="FungiDB:A1O9_00745"/>
<dbReference type="HOGENOM" id="CLU_049344_4_0_1"/>
<evidence type="ECO:0000256" key="3">
    <source>
        <dbReference type="ARBA" id="ARBA00022679"/>
    </source>
</evidence>
<evidence type="ECO:0000256" key="1">
    <source>
        <dbReference type="ARBA" id="ARBA00008361"/>
    </source>
</evidence>
<dbReference type="InterPro" id="IPR013216">
    <property type="entry name" value="Methyltransf_11"/>
</dbReference>
<proteinExistence type="inferred from homology"/>
<dbReference type="GO" id="GO:0032259">
    <property type="term" value="P:methylation"/>
    <property type="evidence" value="ECO:0007669"/>
    <property type="project" value="UniProtKB-KW"/>
</dbReference>
<dbReference type="SUPFAM" id="SSF53335">
    <property type="entry name" value="S-adenosyl-L-methionine-dependent methyltransferases"/>
    <property type="match status" value="1"/>
</dbReference>
<dbReference type="Proteomes" id="UP000027920">
    <property type="component" value="Unassembled WGS sequence"/>
</dbReference>
<dbReference type="CDD" id="cd02440">
    <property type="entry name" value="AdoMet_MTases"/>
    <property type="match status" value="1"/>
</dbReference>
<feature type="domain" description="Methyltransferase type 11" evidence="5">
    <location>
        <begin position="51"/>
        <end position="142"/>
    </location>
</feature>
<dbReference type="Pfam" id="PF08241">
    <property type="entry name" value="Methyltransf_11"/>
    <property type="match status" value="1"/>
</dbReference>
<keyword evidence="3" id="KW-0808">Transferase</keyword>
<keyword evidence="4" id="KW-0949">S-adenosyl-L-methionine</keyword>
<evidence type="ECO:0000313" key="6">
    <source>
        <dbReference type="EMBL" id="KEF62772.1"/>
    </source>
</evidence>
<comment type="caution">
    <text evidence="6">The sequence shown here is derived from an EMBL/GenBank/DDBJ whole genome shotgun (WGS) entry which is preliminary data.</text>
</comment>
<dbReference type="GeneID" id="25275696"/>
<evidence type="ECO:0000259" key="5">
    <source>
        <dbReference type="Pfam" id="PF08241"/>
    </source>
</evidence>
<reference evidence="6 7" key="1">
    <citation type="submission" date="2013-03" db="EMBL/GenBank/DDBJ databases">
        <title>The Genome Sequence of Exophiala aquamarina CBS 119918.</title>
        <authorList>
            <consortium name="The Broad Institute Genomics Platform"/>
            <person name="Cuomo C."/>
            <person name="de Hoog S."/>
            <person name="Gorbushina A."/>
            <person name="Walker B."/>
            <person name="Young S.K."/>
            <person name="Zeng Q."/>
            <person name="Gargeya S."/>
            <person name="Fitzgerald M."/>
            <person name="Haas B."/>
            <person name="Abouelleil A."/>
            <person name="Allen A.W."/>
            <person name="Alvarado L."/>
            <person name="Arachchi H.M."/>
            <person name="Berlin A.M."/>
            <person name="Chapman S.B."/>
            <person name="Gainer-Dewar J."/>
            <person name="Goldberg J."/>
            <person name="Griggs A."/>
            <person name="Gujja S."/>
            <person name="Hansen M."/>
            <person name="Howarth C."/>
            <person name="Imamovic A."/>
            <person name="Ireland A."/>
            <person name="Larimer J."/>
            <person name="McCowan C."/>
            <person name="Murphy C."/>
            <person name="Pearson M."/>
            <person name="Poon T.W."/>
            <person name="Priest M."/>
            <person name="Roberts A."/>
            <person name="Saif S."/>
            <person name="Shea T."/>
            <person name="Sisk P."/>
            <person name="Sykes S."/>
            <person name="Wortman J."/>
            <person name="Nusbaum C."/>
            <person name="Birren B."/>
        </authorList>
    </citation>
    <scope>NUCLEOTIDE SEQUENCE [LARGE SCALE GENOMIC DNA]</scope>
    <source>
        <strain evidence="6 7">CBS 119918</strain>
    </source>
</reference>
<dbReference type="AlphaFoldDB" id="A0A072PSS9"/>
<organism evidence="6 7">
    <name type="scientific">Exophiala aquamarina CBS 119918</name>
    <dbReference type="NCBI Taxonomy" id="1182545"/>
    <lineage>
        <taxon>Eukaryota</taxon>
        <taxon>Fungi</taxon>
        <taxon>Dikarya</taxon>
        <taxon>Ascomycota</taxon>
        <taxon>Pezizomycotina</taxon>
        <taxon>Eurotiomycetes</taxon>
        <taxon>Chaetothyriomycetidae</taxon>
        <taxon>Chaetothyriales</taxon>
        <taxon>Herpotrichiellaceae</taxon>
        <taxon>Exophiala</taxon>
    </lineage>
</organism>
<dbReference type="Gene3D" id="3.40.50.150">
    <property type="entry name" value="Vaccinia Virus protein VP39"/>
    <property type="match status" value="1"/>
</dbReference>
<dbReference type="GO" id="GO:0008757">
    <property type="term" value="F:S-adenosylmethionine-dependent methyltransferase activity"/>
    <property type="evidence" value="ECO:0007669"/>
    <property type="project" value="InterPro"/>
</dbReference>
<dbReference type="PANTHER" id="PTHR44942">
    <property type="entry name" value="METHYLTRANSF_11 DOMAIN-CONTAINING PROTEIN"/>
    <property type="match status" value="1"/>
</dbReference>
<sequence length="291" mass="32267">MSDFKLTASAQSGFAPAAAYEAHRPTYPSEAVDQLLQRLEIAGVEGAKVIDLAAGTGKFTELLASRPERFSIVAIEPHDDMRGELERKNLPGVKVIDGHAENLSAIPDESVAAVVAAQAFHWFANMQALTEVARILQPAGVFGGIWNIDDFNAPMSWDIHPGWGATMRDVVHTFQDDTPRFREGKWKQVFDEQNRSNPLSLHFANPIFGLPIGEGSVEYEHRLTLDAIWSRLKTLSQIVILEGEQLEKVKRTFFDAAEAEQADQDGRIAVHGRAYFFWTSRIPDEPLKSGG</sequence>
<protein>
    <recommendedName>
        <fullName evidence="5">Methyltransferase type 11 domain-containing protein</fullName>
    </recommendedName>
</protein>
<keyword evidence="2" id="KW-0489">Methyltransferase</keyword>
<name>A0A072PSS9_9EURO</name>
<dbReference type="OrthoDB" id="10027013at2759"/>
<keyword evidence="7" id="KW-1185">Reference proteome</keyword>
<dbReference type="InterPro" id="IPR051052">
    <property type="entry name" value="Diverse_substrate_MTase"/>
</dbReference>
<accession>A0A072PSS9</accession>
<gene>
    <name evidence="6" type="ORF">A1O9_00745</name>
</gene>
<dbReference type="PANTHER" id="PTHR44942:SF4">
    <property type="entry name" value="METHYLTRANSFERASE TYPE 11 DOMAIN-CONTAINING PROTEIN"/>
    <property type="match status" value="1"/>
</dbReference>
<evidence type="ECO:0000313" key="7">
    <source>
        <dbReference type="Proteomes" id="UP000027920"/>
    </source>
</evidence>
<dbReference type="STRING" id="1182545.A0A072PSS9"/>
<evidence type="ECO:0000256" key="2">
    <source>
        <dbReference type="ARBA" id="ARBA00022603"/>
    </source>
</evidence>
<dbReference type="RefSeq" id="XP_013265362.1">
    <property type="nucleotide sequence ID" value="XM_013409908.1"/>
</dbReference>
<comment type="similarity">
    <text evidence="1">Belongs to the methyltransferase superfamily.</text>
</comment>
<dbReference type="EMBL" id="AMGV01000001">
    <property type="protein sequence ID" value="KEF62772.1"/>
    <property type="molecule type" value="Genomic_DNA"/>
</dbReference>
<evidence type="ECO:0000256" key="4">
    <source>
        <dbReference type="ARBA" id="ARBA00022691"/>
    </source>
</evidence>